<protein>
    <submittedName>
        <fullName evidence="2">Uncharacterized protein</fullName>
    </submittedName>
</protein>
<dbReference type="AlphaFoldDB" id="A0A316HAR2"/>
<feature type="transmembrane region" description="Helical" evidence="1">
    <location>
        <begin position="68"/>
        <end position="91"/>
    </location>
</feature>
<keyword evidence="1" id="KW-0812">Transmembrane</keyword>
<comment type="caution">
    <text evidence="2">The sequence shown here is derived from an EMBL/GenBank/DDBJ whole genome shotgun (WGS) entry which is preliminary data.</text>
</comment>
<dbReference type="Proteomes" id="UP000245678">
    <property type="component" value="Unassembled WGS sequence"/>
</dbReference>
<keyword evidence="1" id="KW-0472">Membrane</keyword>
<dbReference type="EMBL" id="QGHA01000004">
    <property type="protein sequence ID" value="PWK77566.1"/>
    <property type="molecule type" value="Genomic_DNA"/>
</dbReference>
<keyword evidence="3" id="KW-1185">Reference proteome</keyword>
<evidence type="ECO:0000313" key="2">
    <source>
        <dbReference type="EMBL" id="PWK77566.1"/>
    </source>
</evidence>
<accession>A0A316HAR2</accession>
<feature type="transmembrane region" description="Helical" evidence="1">
    <location>
        <begin position="42"/>
        <end position="62"/>
    </location>
</feature>
<gene>
    <name evidence="2" type="ORF">LX99_02443</name>
</gene>
<organism evidence="2 3">
    <name type="scientific">Mucilaginibacter oryzae</name>
    <dbReference type="NCBI Taxonomy" id="468058"/>
    <lineage>
        <taxon>Bacteria</taxon>
        <taxon>Pseudomonadati</taxon>
        <taxon>Bacteroidota</taxon>
        <taxon>Sphingobacteriia</taxon>
        <taxon>Sphingobacteriales</taxon>
        <taxon>Sphingobacteriaceae</taxon>
        <taxon>Mucilaginibacter</taxon>
    </lineage>
</organism>
<sequence length="95" mass="10831">MKTIFGQYKKELEYVTALVSFLGPIYLIGKIYVLIKIKKVNYVDIIVLSVCFLILIASYIYLSPVQRYKAVGFLIVALFVALIVVLIAKLFRIPL</sequence>
<reference evidence="2 3" key="1">
    <citation type="submission" date="2018-05" db="EMBL/GenBank/DDBJ databases">
        <title>Genomic Encyclopedia of Archaeal and Bacterial Type Strains, Phase II (KMG-II): from individual species to whole genera.</title>
        <authorList>
            <person name="Goeker M."/>
        </authorList>
    </citation>
    <scope>NUCLEOTIDE SEQUENCE [LARGE SCALE GENOMIC DNA]</scope>
    <source>
        <strain evidence="2 3">DSM 19975</strain>
    </source>
</reference>
<evidence type="ECO:0000313" key="3">
    <source>
        <dbReference type="Proteomes" id="UP000245678"/>
    </source>
</evidence>
<name>A0A316HAR2_9SPHI</name>
<evidence type="ECO:0000256" key="1">
    <source>
        <dbReference type="SAM" id="Phobius"/>
    </source>
</evidence>
<dbReference type="RefSeq" id="WP_109608127.1">
    <property type="nucleotide sequence ID" value="NZ_QGHA01000004.1"/>
</dbReference>
<proteinExistence type="predicted"/>
<feature type="transmembrane region" description="Helical" evidence="1">
    <location>
        <begin position="14"/>
        <end position="35"/>
    </location>
</feature>
<keyword evidence="1" id="KW-1133">Transmembrane helix</keyword>